<comment type="caution">
    <text evidence="1">The sequence shown here is derived from an EMBL/GenBank/DDBJ whole genome shotgun (WGS) entry which is preliminary data.</text>
</comment>
<organism evidence="1">
    <name type="scientific">bioreactor metagenome</name>
    <dbReference type="NCBI Taxonomy" id="1076179"/>
    <lineage>
        <taxon>unclassified sequences</taxon>
        <taxon>metagenomes</taxon>
        <taxon>ecological metagenomes</taxon>
    </lineage>
</organism>
<accession>A0A645HVH9</accession>
<proteinExistence type="predicted"/>
<protein>
    <recommendedName>
        <fullName evidence="2">TonB C-terminal domain-containing protein</fullName>
    </recommendedName>
</protein>
<reference evidence="1" key="1">
    <citation type="submission" date="2019-08" db="EMBL/GenBank/DDBJ databases">
        <authorList>
            <person name="Kucharzyk K."/>
            <person name="Murdoch R.W."/>
            <person name="Higgins S."/>
            <person name="Loffler F."/>
        </authorList>
    </citation>
    <scope>NUCLEOTIDE SEQUENCE</scope>
</reference>
<dbReference type="EMBL" id="VSSQ01101086">
    <property type="protein sequence ID" value="MPN42987.1"/>
    <property type="molecule type" value="Genomic_DNA"/>
</dbReference>
<evidence type="ECO:0008006" key="2">
    <source>
        <dbReference type="Google" id="ProtNLM"/>
    </source>
</evidence>
<evidence type="ECO:0000313" key="1">
    <source>
        <dbReference type="EMBL" id="MPN42987.1"/>
    </source>
</evidence>
<dbReference type="AlphaFoldDB" id="A0A645HVH9"/>
<name>A0A645HVH9_9ZZZZ</name>
<sequence>MRQLVVSNFDFTNPNLTEGTTNSVLEFSVAEDGKITNVHAKGGCKYVSEELEHVMKSLLYKVDVNKLNKNLMASTFIMPVSVNVNSK</sequence>
<gene>
    <name evidence="1" type="ORF">SDC9_190546</name>
</gene>